<dbReference type="OrthoDB" id="194358at2759"/>
<protein>
    <submittedName>
        <fullName evidence="4">Uncharacterized protein</fullName>
    </submittedName>
</protein>
<organism evidence="4">
    <name type="scientific">Aphanomyces invadans</name>
    <dbReference type="NCBI Taxonomy" id="157072"/>
    <lineage>
        <taxon>Eukaryota</taxon>
        <taxon>Sar</taxon>
        <taxon>Stramenopiles</taxon>
        <taxon>Oomycota</taxon>
        <taxon>Saprolegniomycetes</taxon>
        <taxon>Saprolegniales</taxon>
        <taxon>Verrucalvaceae</taxon>
        <taxon>Aphanomyces</taxon>
    </lineage>
</organism>
<dbReference type="SMART" id="SM00248">
    <property type="entry name" value="ANK"/>
    <property type="match status" value="2"/>
</dbReference>
<feature type="repeat" description="ANK" evidence="3">
    <location>
        <begin position="34"/>
        <end position="66"/>
    </location>
</feature>
<dbReference type="Gene3D" id="1.25.40.20">
    <property type="entry name" value="Ankyrin repeat-containing domain"/>
    <property type="match status" value="1"/>
</dbReference>
<dbReference type="SUPFAM" id="SSF48403">
    <property type="entry name" value="Ankyrin repeat"/>
    <property type="match status" value="1"/>
</dbReference>
<keyword evidence="1" id="KW-0677">Repeat</keyword>
<dbReference type="Pfam" id="PF12796">
    <property type="entry name" value="Ank_2"/>
    <property type="match status" value="1"/>
</dbReference>
<gene>
    <name evidence="4" type="ORF">H310_11786</name>
</gene>
<evidence type="ECO:0000313" key="4">
    <source>
        <dbReference type="EMBL" id="ETV94457.1"/>
    </source>
</evidence>
<sequence length="395" mass="42992">MDESVAQCCRQERWEEAIALIEGGASVVEAFGNHQYTALHYAAMHGAVACASLLIAHGCNVNATGKDGLAPLHLSVQNRHKDMTSLLLDSGADIHLGDLKGNQPFLGAPWHSIVYPCLIAPIHDAIRLSIQSSVHLQASNLSLRQKANRLHYRIAQARSSVFDSRTVLFDSRKHRQTIEHDIATTDHDILVTERNIATSEAMLRDMHHDKVKCEALLVETAAATLAKQDESRALGIAHANVKLEEAQVEADIAMIQTHLRDKCETLACISKLSANEMLQEHSFRALAKLCLQSDSVRKLLDNGLVVTVLDGLDLYPKNVSIQKDGTAILFRIVSTTGAIPASHLQRTSFTVSSALVVLRNSSVINYATDANVAAVEAFVAFFMDAAVGRTSPLVT</sequence>
<dbReference type="STRING" id="157072.A0A024TMB4"/>
<feature type="repeat" description="ANK" evidence="3">
    <location>
        <begin position="67"/>
        <end position="99"/>
    </location>
</feature>
<dbReference type="RefSeq" id="XP_008876772.1">
    <property type="nucleotide sequence ID" value="XM_008878550.1"/>
</dbReference>
<evidence type="ECO:0000256" key="1">
    <source>
        <dbReference type="ARBA" id="ARBA00022737"/>
    </source>
</evidence>
<dbReference type="PANTHER" id="PTHR24189:SF50">
    <property type="entry name" value="ANKYRIN REPEAT AND SOCS BOX PROTEIN 2"/>
    <property type="match status" value="1"/>
</dbReference>
<evidence type="ECO:0000256" key="3">
    <source>
        <dbReference type="PROSITE-ProRule" id="PRU00023"/>
    </source>
</evidence>
<dbReference type="PANTHER" id="PTHR24189">
    <property type="entry name" value="MYOTROPHIN"/>
    <property type="match status" value="1"/>
</dbReference>
<reference evidence="4" key="1">
    <citation type="submission" date="2013-12" db="EMBL/GenBank/DDBJ databases">
        <title>The Genome Sequence of Aphanomyces invadans NJM9701.</title>
        <authorList>
            <consortium name="The Broad Institute Genomics Platform"/>
            <person name="Russ C."/>
            <person name="Tyler B."/>
            <person name="van West P."/>
            <person name="Dieguez-Uribeondo J."/>
            <person name="Young S.K."/>
            <person name="Zeng Q."/>
            <person name="Gargeya S."/>
            <person name="Fitzgerald M."/>
            <person name="Abouelleil A."/>
            <person name="Alvarado L."/>
            <person name="Chapman S.B."/>
            <person name="Gainer-Dewar J."/>
            <person name="Goldberg J."/>
            <person name="Griggs A."/>
            <person name="Gujja S."/>
            <person name="Hansen M."/>
            <person name="Howarth C."/>
            <person name="Imamovic A."/>
            <person name="Ireland A."/>
            <person name="Larimer J."/>
            <person name="McCowan C."/>
            <person name="Murphy C."/>
            <person name="Pearson M."/>
            <person name="Poon T.W."/>
            <person name="Priest M."/>
            <person name="Roberts A."/>
            <person name="Saif S."/>
            <person name="Shea T."/>
            <person name="Sykes S."/>
            <person name="Wortman J."/>
            <person name="Nusbaum C."/>
            <person name="Birren B."/>
        </authorList>
    </citation>
    <scope>NUCLEOTIDE SEQUENCE [LARGE SCALE GENOMIC DNA]</scope>
    <source>
        <strain evidence="4">NJM9701</strain>
    </source>
</reference>
<keyword evidence="2 3" id="KW-0040">ANK repeat</keyword>
<dbReference type="InterPro" id="IPR050745">
    <property type="entry name" value="Multifunctional_regulatory"/>
</dbReference>
<proteinExistence type="predicted"/>
<accession>A0A024TMB4</accession>
<dbReference type="AlphaFoldDB" id="A0A024TMB4"/>
<dbReference type="VEuPathDB" id="FungiDB:H310_11786"/>
<dbReference type="PROSITE" id="PS50297">
    <property type="entry name" value="ANK_REP_REGION"/>
    <property type="match status" value="2"/>
</dbReference>
<dbReference type="eggNOG" id="KOG4177">
    <property type="taxonomic scope" value="Eukaryota"/>
</dbReference>
<dbReference type="GeneID" id="20088836"/>
<name>A0A024TMB4_9STRA</name>
<dbReference type="InterPro" id="IPR002110">
    <property type="entry name" value="Ankyrin_rpt"/>
</dbReference>
<dbReference type="EMBL" id="KI913985">
    <property type="protein sequence ID" value="ETV94457.1"/>
    <property type="molecule type" value="Genomic_DNA"/>
</dbReference>
<evidence type="ECO:0000256" key="2">
    <source>
        <dbReference type="ARBA" id="ARBA00023043"/>
    </source>
</evidence>
<dbReference type="PROSITE" id="PS50088">
    <property type="entry name" value="ANK_REPEAT"/>
    <property type="match status" value="2"/>
</dbReference>
<dbReference type="InterPro" id="IPR036770">
    <property type="entry name" value="Ankyrin_rpt-contain_sf"/>
</dbReference>